<keyword evidence="2 4" id="KW-0326">Glycosidase</keyword>
<name>A0A6N3CLH1_MEDGN</name>
<protein>
    <submittedName>
        <fullName evidence="4">Beta-galactosidase GanA</fullName>
        <ecNumber evidence="4">3.2.1.23</ecNumber>
    </submittedName>
</protein>
<evidence type="ECO:0000259" key="3">
    <source>
        <dbReference type="Pfam" id="PF02449"/>
    </source>
</evidence>
<dbReference type="InterPro" id="IPR017853">
    <property type="entry name" value="GH"/>
</dbReference>
<feature type="domain" description="Glycoside hydrolase family 42 N-terminal" evidence="3">
    <location>
        <begin position="16"/>
        <end position="89"/>
    </location>
</feature>
<evidence type="ECO:0000256" key="1">
    <source>
        <dbReference type="ARBA" id="ARBA00022801"/>
    </source>
</evidence>
<dbReference type="EMBL" id="CACRUU010000072">
    <property type="protein sequence ID" value="VYU15828.1"/>
    <property type="molecule type" value="Genomic_DNA"/>
</dbReference>
<proteinExistence type="predicted"/>
<dbReference type="Gene3D" id="3.20.20.80">
    <property type="entry name" value="Glycosidases"/>
    <property type="match status" value="1"/>
</dbReference>
<accession>A0A6N3CLH1</accession>
<dbReference type="PANTHER" id="PTHR36447:SF1">
    <property type="entry name" value="BETA-GALACTOSIDASE GANA"/>
    <property type="match status" value="1"/>
</dbReference>
<dbReference type="Pfam" id="PF02449">
    <property type="entry name" value="Glyco_hydro_42"/>
    <property type="match status" value="1"/>
</dbReference>
<dbReference type="GO" id="GO:0004565">
    <property type="term" value="F:beta-galactosidase activity"/>
    <property type="evidence" value="ECO:0007669"/>
    <property type="project" value="UniProtKB-EC"/>
</dbReference>
<sequence length="145" mass="16954">MSQNYLNIDRFIYGGDYNPEQWLDRPDIFKQDLLLMKKAHINTVTLGVFSWSTLEPIKDCFNFNWLIDIIDKLYDNGIQVILAPPLDPVLAGWLKHTPKFSVFVKTVPVNYMESDIIIATLHRLTENGFESSTRSWLKHLKIIRE</sequence>
<organism evidence="4">
    <name type="scientific">Mediterraneibacter gnavus</name>
    <name type="common">Ruminococcus gnavus</name>
    <dbReference type="NCBI Taxonomy" id="33038"/>
    <lineage>
        <taxon>Bacteria</taxon>
        <taxon>Bacillati</taxon>
        <taxon>Bacillota</taxon>
        <taxon>Clostridia</taxon>
        <taxon>Lachnospirales</taxon>
        <taxon>Lachnospiraceae</taxon>
        <taxon>Mediterraneibacter</taxon>
    </lineage>
</organism>
<keyword evidence="1 4" id="KW-0378">Hydrolase</keyword>
<dbReference type="AlphaFoldDB" id="A0A6N3CLH1"/>
<dbReference type="InterPro" id="IPR013529">
    <property type="entry name" value="Glyco_hydro_42_N"/>
</dbReference>
<dbReference type="InterPro" id="IPR003476">
    <property type="entry name" value="Glyco_hydro_42"/>
</dbReference>
<dbReference type="PANTHER" id="PTHR36447">
    <property type="entry name" value="BETA-GALACTOSIDASE GANA"/>
    <property type="match status" value="1"/>
</dbReference>
<evidence type="ECO:0000256" key="2">
    <source>
        <dbReference type="ARBA" id="ARBA00023295"/>
    </source>
</evidence>
<gene>
    <name evidence="4" type="primary">ganA</name>
    <name evidence="4" type="ORF">RGLFYP36_00733</name>
</gene>
<dbReference type="SUPFAM" id="SSF51445">
    <property type="entry name" value="(Trans)glycosidases"/>
    <property type="match status" value="1"/>
</dbReference>
<dbReference type="GO" id="GO:0009341">
    <property type="term" value="C:beta-galactosidase complex"/>
    <property type="evidence" value="ECO:0007669"/>
    <property type="project" value="InterPro"/>
</dbReference>
<reference evidence="4" key="1">
    <citation type="submission" date="2019-11" db="EMBL/GenBank/DDBJ databases">
        <authorList>
            <person name="Feng L."/>
        </authorList>
    </citation>
    <scope>NUCLEOTIDE SEQUENCE</scope>
    <source>
        <strain evidence="4">RgnavusLFYP36</strain>
    </source>
</reference>
<dbReference type="GO" id="GO:0005975">
    <property type="term" value="P:carbohydrate metabolic process"/>
    <property type="evidence" value="ECO:0007669"/>
    <property type="project" value="InterPro"/>
</dbReference>
<dbReference type="EC" id="3.2.1.23" evidence="4"/>
<evidence type="ECO:0000313" key="4">
    <source>
        <dbReference type="EMBL" id="VYU15828.1"/>
    </source>
</evidence>